<reference evidence="2" key="1">
    <citation type="submission" date="2016-10" db="EMBL/GenBank/DDBJ databases">
        <authorList>
            <person name="Varghese N."/>
            <person name="Submissions S."/>
        </authorList>
    </citation>
    <scope>NUCLEOTIDE SEQUENCE [LARGE SCALE GENOMIC DNA]</scope>
    <source>
        <strain evidence="2">DSM 3669</strain>
    </source>
</reference>
<dbReference type="EMBL" id="FOYM01000007">
    <property type="protein sequence ID" value="SFR02138.1"/>
    <property type="molecule type" value="Genomic_DNA"/>
</dbReference>
<accession>A0A1I6D9S0</accession>
<dbReference type="Proteomes" id="UP000199584">
    <property type="component" value="Unassembled WGS sequence"/>
</dbReference>
<dbReference type="AlphaFoldDB" id="A0A1I6D9S0"/>
<name>A0A1I6D9S0_9FIRM</name>
<gene>
    <name evidence="1" type="ORF">SAMN05660706_107125</name>
</gene>
<evidence type="ECO:0000313" key="2">
    <source>
        <dbReference type="Proteomes" id="UP000199584"/>
    </source>
</evidence>
<keyword evidence="2" id="KW-1185">Reference proteome</keyword>
<organism evidence="1 2">
    <name type="scientific">Desulfoscipio geothermicus DSM 3669</name>
    <dbReference type="NCBI Taxonomy" id="1121426"/>
    <lineage>
        <taxon>Bacteria</taxon>
        <taxon>Bacillati</taxon>
        <taxon>Bacillota</taxon>
        <taxon>Clostridia</taxon>
        <taxon>Eubacteriales</taxon>
        <taxon>Desulfallaceae</taxon>
        <taxon>Desulfoscipio</taxon>
    </lineage>
</organism>
<sequence length="60" mass="6571">MEMPKILGASLFIPSKKRYDSSVYQVNVGEGNGPGQSDLTNNFHDVYSVDAVNKVDVLII</sequence>
<evidence type="ECO:0000313" key="1">
    <source>
        <dbReference type="EMBL" id="SFR02138.1"/>
    </source>
</evidence>
<proteinExistence type="predicted"/>
<protein>
    <submittedName>
        <fullName evidence="1">Uncharacterized protein</fullName>
    </submittedName>
</protein>